<dbReference type="OrthoDB" id="5873999at2759"/>
<accession>A0A7I4YRF2</accession>
<keyword evidence="2" id="KW-1133">Transmembrane helix</keyword>
<feature type="compositionally biased region" description="Low complexity" evidence="1">
    <location>
        <begin position="388"/>
        <end position="402"/>
    </location>
</feature>
<evidence type="ECO:0000256" key="1">
    <source>
        <dbReference type="SAM" id="MobiDB-lite"/>
    </source>
</evidence>
<organism evidence="3 4">
    <name type="scientific">Haemonchus contortus</name>
    <name type="common">Barber pole worm</name>
    <dbReference type="NCBI Taxonomy" id="6289"/>
    <lineage>
        <taxon>Eukaryota</taxon>
        <taxon>Metazoa</taxon>
        <taxon>Ecdysozoa</taxon>
        <taxon>Nematoda</taxon>
        <taxon>Chromadorea</taxon>
        <taxon>Rhabditida</taxon>
        <taxon>Rhabditina</taxon>
        <taxon>Rhabditomorpha</taxon>
        <taxon>Strongyloidea</taxon>
        <taxon>Trichostrongylidae</taxon>
        <taxon>Haemonchus</taxon>
    </lineage>
</organism>
<sequence>SAVRRSHAVFHSRIRFIVRQLLCCLWTMTYTYYLWCWWRVLLLFNTVLSTLADVCLSRHFHDVRGNEVDDYIIYGLTQDCQIFFIRPSQISLLSTINVNVHNSYCYPNLVQLHVKSHNTLLLLTKQAGNRICTLELQIPPTEMLFGDHLFSYSLLSSLPYASCSHSSPKMFRLEPDLSFLDTVFSDVLYFIDAESTGALWTVHQFQINSEGFLRHLEKISINNHAKPLEVWTGPDLASEYVVTLDNQRNFIYIRNRFERNLLYECSYDLLFRPNTLVPHYVNTSSREERPWLNSMAADQNVLLYTETDRTVKPAVTRLFGLNIDKPSFGRCLVYTDYAFDVGVMRTSTLKFMEQNPLPTFEFSRRLNSTLAADTSSAKNRVTTPSYLPRPSTYRTKSPTTSKKSPKLTTIYMTSTEKVVTSAEFRLSEELVEWSTELPKSAMTSIEMEMANVEWSTQLPKSASTSIEVDQSTSHSIEMEKAKILERDNDGIGLMTTTTSKSEEELELMRMAPNMSSVGDLRNQTSTSAVSLHWKVLPALYCVYVFVLE</sequence>
<name>A0A7I4YRF2_HAECO</name>
<feature type="region of interest" description="Disordered" evidence="1">
    <location>
        <begin position="373"/>
        <end position="405"/>
    </location>
</feature>
<reference evidence="4" key="1">
    <citation type="submission" date="2020-12" db="UniProtKB">
        <authorList>
            <consortium name="WormBaseParasite"/>
        </authorList>
    </citation>
    <scope>IDENTIFICATION</scope>
    <source>
        <strain evidence="4">MHco3</strain>
    </source>
</reference>
<dbReference type="WBParaSite" id="HCON_00128230-00001">
    <property type="protein sequence ID" value="HCON_00128230-00001"/>
    <property type="gene ID" value="HCON_00128230"/>
</dbReference>
<feature type="transmembrane region" description="Helical" evidence="2">
    <location>
        <begin position="21"/>
        <end position="40"/>
    </location>
</feature>
<dbReference type="InterPro" id="IPR057233">
    <property type="entry name" value="DUF7911"/>
</dbReference>
<evidence type="ECO:0000313" key="3">
    <source>
        <dbReference type="Proteomes" id="UP000025227"/>
    </source>
</evidence>
<evidence type="ECO:0000313" key="4">
    <source>
        <dbReference type="WBParaSite" id="HCON_00128230-00001"/>
    </source>
</evidence>
<keyword evidence="2" id="KW-0472">Membrane</keyword>
<evidence type="ECO:0000256" key="2">
    <source>
        <dbReference type="SAM" id="Phobius"/>
    </source>
</evidence>
<dbReference type="OMA" id="IYMTSTE"/>
<dbReference type="Pfam" id="PF25492">
    <property type="entry name" value="DUF7911"/>
    <property type="match status" value="1"/>
</dbReference>
<keyword evidence="2" id="KW-0812">Transmembrane</keyword>
<dbReference type="AlphaFoldDB" id="A0A7I4YRF2"/>
<keyword evidence="3" id="KW-1185">Reference proteome</keyword>
<proteinExistence type="predicted"/>
<feature type="compositionally biased region" description="Polar residues" evidence="1">
    <location>
        <begin position="373"/>
        <end position="385"/>
    </location>
</feature>
<dbReference type="Proteomes" id="UP000025227">
    <property type="component" value="Unplaced"/>
</dbReference>
<protein>
    <submittedName>
        <fullName evidence="4">Olfactomedin-like domain-containing protein</fullName>
    </submittedName>
</protein>